<accession>M7BL88</accession>
<dbReference type="STRING" id="8469.M7BL88"/>
<name>M7BL88_CHEMY</name>
<feature type="chain" id="PRO_5004080204" evidence="1">
    <location>
        <begin position="17"/>
        <end position="141"/>
    </location>
</feature>
<keyword evidence="1" id="KW-0732">Signal</keyword>
<gene>
    <name evidence="2" type="ORF">UY3_06325</name>
</gene>
<keyword evidence="3" id="KW-1185">Reference proteome</keyword>
<dbReference type="PANTHER" id="PTHR22894:SF2">
    <property type="entry name" value="RING-TYPE DOMAIN-CONTAINING PROTEIN"/>
    <property type="match status" value="1"/>
</dbReference>
<dbReference type="GO" id="GO:0061630">
    <property type="term" value="F:ubiquitin protein ligase activity"/>
    <property type="evidence" value="ECO:0007669"/>
    <property type="project" value="InterPro"/>
</dbReference>
<dbReference type="eggNOG" id="KOG2164">
    <property type="taxonomic scope" value="Eukaryota"/>
</dbReference>
<evidence type="ECO:0000313" key="3">
    <source>
        <dbReference type="Proteomes" id="UP000031443"/>
    </source>
</evidence>
<feature type="signal peptide" evidence="1">
    <location>
        <begin position="1"/>
        <end position="16"/>
    </location>
</feature>
<evidence type="ECO:0000256" key="1">
    <source>
        <dbReference type="SAM" id="SignalP"/>
    </source>
</evidence>
<proteinExistence type="predicted"/>
<evidence type="ECO:0000313" key="2">
    <source>
        <dbReference type="EMBL" id="EMP36490.1"/>
    </source>
</evidence>
<dbReference type="SUPFAM" id="SSF57850">
    <property type="entry name" value="RING/U-box"/>
    <property type="match status" value="1"/>
</dbReference>
<dbReference type="InterPro" id="IPR038896">
    <property type="entry name" value="RNF170"/>
</dbReference>
<organism evidence="2 3">
    <name type="scientific">Chelonia mydas</name>
    <name type="common">Green sea-turtle</name>
    <name type="synonym">Chelonia agassizi</name>
    <dbReference type="NCBI Taxonomy" id="8469"/>
    <lineage>
        <taxon>Eukaryota</taxon>
        <taxon>Metazoa</taxon>
        <taxon>Chordata</taxon>
        <taxon>Craniata</taxon>
        <taxon>Vertebrata</taxon>
        <taxon>Euteleostomi</taxon>
        <taxon>Archelosauria</taxon>
        <taxon>Testudinata</taxon>
        <taxon>Testudines</taxon>
        <taxon>Cryptodira</taxon>
        <taxon>Durocryptodira</taxon>
        <taxon>Americhelydia</taxon>
        <taxon>Chelonioidea</taxon>
        <taxon>Cheloniidae</taxon>
        <taxon>Chelonia</taxon>
    </lineage>
</organism>
<dbReference type="AlphaFoldDB" id="M7BL88"/>
<protein>
    <submittedName>
        <fullName evidence="2">Uncharacterized protein</fullName>
    </submittedName>
</protein>
<reference evidence="3" key="1">
    <citation type="journal article" date="2013" name="Nat. Genet.">
        <title>The draft genomes of soft-shell turtle and green sea turtle yield insights into the development and evolution of the turtle-specific body plan.</title>
        <authorList>
            <person name="Wang Z."/>
            <person name="Pascual-Anaya J."/>
            <person name="Zadissa A."/>
            <person name="Li W."/>
            <person name="Niimura Y."/>
            <person name="Huang Z."/>
            <person name="Li C."/>
            <person name="White S."/>
            <person name="Xiong Z."/>
            <person name="Fang D."/>
            <person name="Wang B."/>
            <person name="Ming Y."/>
            <person name="Chen Y."/>
            <person name="Zheng Y."/>
            <person name="Kuraku S."/>
            <person name="Pignatelli M."/>
            <person name="Herrero J."/>
            <person name="Beal K."/>
            <person name="Nozawa M."/>
            <person name="Li Q."/>
            <person name="Wang J."/>
            <person name="Zhang H."/>
            <person name="Yu L."/>
            <person name="Shigenobu S."/>
            <person name="Wang J."/>
            <person name="Liu J."/>
            <person name="Flicek P."/>
            <person name="Searle S."/>
            <person name="Wang J."/>
            <person name="Kuratani S."/>
            <person name="Yin Y."/>
            <person name="Aken B."/>
            <person name="Zhang G."/>
            <person name="Irie N."/>
        </authorList>
    </citation>
    <scope>NUCLEOTIDE SEQUENCE [LARGE SCALE GENOMIC DNA]</scope>
</reference>
<dbReference type="Proteomes" id="UP000031443">
    <property type="component" value="Unassembled WGS sequence"/>
</dbReference>
<dbReference type="EMBL" id="KB525025">
    <property type="protein sequence ID" value="EMP36490.1"/>
    <property type="molecule type" value="Genomic_DNA"/>
</dbReference>
<sequence>MRLNITILLFVGSCLITYWKHGSWLGAINCPLCRQKVILLYNASGENQQDNPSKRIVRDIRDYNKRFSGQPRPALSVMWGWAQIHLDSFTGGYMRSSQQDVLLASMSHRKAPALYLTAKCLTWQGGGNHPNKNEGPSYFFP</sequence>
<dbReference type="PANTHER" id="PTHR22894">
    <property type="entry name" value="RING-TYPE DOMAIN-CONTAINING PROTEIN"/>
    <property type="match status" value="1"/>
</dbReference>